<dbReference type="FunCoup" id="A8Q4P8">
    <property type="interactions" value="227"/>
</dbReference>
<protein>
    <recommendedName>
        <fullName evidence="5">Sec1-like protein</fullName>
    </recommendedName>
</protein>
<dbReference type="Gene3D" id="3.40.50.2060">
    <property type="match status" value="1"/>
</dbReference>
<dbReference type="GO" id="GO:0016192">
    <property type="term" value="P:vesicle-mediated transport"/>
    <property type="evidence" value="ECO:0007669"/>
    <property type="project" value="InterPro"/>
</dbReference>
<name>A8Q4P8_MALGO</name>
<dbReference type="OMA" id="PFTRPHT"/>
<dbReference type="STRING" id="425265.A8Q4P8"/>
<dbReference type="InterPro" id="IPR043154">
    <property type="entry name" value="Sec-1-like_dom1"/>
</dbReference>
<organism evidence="3 4">
    <name type="scientific">Malassezia globosa (strain ATCC MYA-4612 / CBS 7966)</name>
    <name type="common">Dandruff-associated fungus</name>
    <dbReference type="NCBI Taxonomy" id="425265"/>
    <lineage>
        <taxon>Eukaryota</taxon>
        <taxon>Fungi</taxon>
        <taxon>Dikarya</taxon>
        <taxon>Basidiomycota</taxon>
        <taxon>Ustilaginomycotina</taxon>
        <taxon>Malasseziomycetes</taxon>
        <taxon>Malasseziales</taxon>
        <taxon>Malasseziaceae</taxon>
        <taxon>Malassezia</taxon>
    </lineage>
</organism>
<evidence type="ECO:0000256" key="1">
    <source>
        <dbReference type="ARBA" id="ARBA00009884"/>
    </source>
</evidence>
<comment type="caution">
    <text evidence="3">The sequence shown here is derived from an EMBL/GenBank/DDBJ whole genome shotgun (WGS) entry which is preliminary data.</text>
</comment>
<dbReference type="PANTHER" id="PTHR11679">
    <property type="entry name" value="VESICLE PROTEIN SORTING-ASSOCIATED"/>
    <property type="match status" value="1"/>
</dbReference>
<dbReference type="Pfam" id="PF00995">
    <property type="entry name" value="Sec1"/>
    <property type="match status" value="1"/>
</dbReference>
<dbReference type="Gene3D" id="3.90.830.10">
    <property type="entry name" value="Syntaxin Binding Protein 1, Chain A, domain 2"/>
    <property type="match status" value="1"/>
</dbReference>
<dbReference type="Proteomes" id="UP000008837">
    <property type="component" value="Unassembled WGS sequence"/>
</dbReference>
<sequence>MQYMAAVMRMFDILEQNVTKVDKIEKPREPEPGMETAYLLCATTHNVERIIEDMTPTRTRPPLYDAAHVFFVDAVSDELVEKLTRSKAGPKLKQLVELFINMWPTESQTFMLKHPSSFFTVFQPMDTKFSPSMDEALALMQDELDMSTQAILNVCVTLNENPLIRYLHTPGKILGPLSPEALSDTIEGTFAADDARISDVPGRIQIGVPFTQQLAHRVQAALDDYSKNQMLGDPGRPRGVLFITDRTMDLVSPYLHEFTYQAMVYDLVQIHDNTYKHTYVNSEGAREELVVELNDEDEIWTSIRHLHIAEAIVYLTREFQQHMGEASQFSDSMSISGMRDMLTALPHMQQTKEKLSVHLALAQLCMDKFERSKLSAQAMVEQNAATGQTPEGSRPRSLVEEMVPILDDPSITNSDKVRIIALYILYSDGVQDEDRRRLFQHARLTGGETASITNLSLLGARVTREPSTSSLDAIFRKRRKTLAPRLPAAGQSEYELSRWQPLLRTMLEDHLLGRLEQAMFPYVRDAPPEQPFSAQLQQRSMSFSASASDMATSMLHSAINATGGKDSPLARVGAGFGFDQSSSTRAQTLRGGGTTSLRSARPTWHQKGRSQSAASIAAPAGAGSSTAAGAGGTLGSQRAPSTVLEEMSNPSAQRLIVFMVGGVTYSEMRTAYQVGKRNNAEVYLGSSHVFTPLSYMDSLRVIGTPRQPVPPDLHVEARRRAQEAEREQLLAQQQGKKVKNAPPLKKPQYPQELWPQARYDLRFTTEDEVPSATAATATPADTPAAPPPMPEKSANRLARLKKGGKDVSMGASASSPAKYDSAPPNSDSPDPSNAAAGAVPAAPTSVAAPDPPISTSRNRWGRDMSKFKHALFHKR</sequence>
<gene>
    <name evidence="3" type="ORF">MGL_2599</name>
</gene>
<dbReference type="InterPro" id="IPR036045">
    <property type="entry name" value="Sec1-like_sf"/>
</dbReference>
<keyword evidence="4" id="KW-1185">Reference proteome</keyword>
<comment type="similarity">
    <text evidence="1">Belongs to the STXBP/unc-18/SEC1 family.</text>
</comment>
<accession>A8Q4P8</accession>
<dbReference type="EMBL" id="AAYY01000009">
    <property type="protein sequence ID" value="EDP43003.1"/>
    <property type="molecule type" value="Genomic_DNA"/>
</dbReference>
<reference evidence="3 4" key="1">
    <citation type="journal article" date="2007" name="Proc. Natl. Acad. Sci. U.S.A.">
        <title>Dandruff-associated Malassezia genomes reveal convergent and divergent virulence traits shared with plant and human fungal pathogens.</title>
        <authorList>
            <person name="Xu J."/>
            <person name="Saunders C.W."/>
            <person name="Hu P."/>
            <person name="Grant R.A."/>
            <person name="Boekhout T."/>
            <person name="Kuramae E.E."/>
            <person name="Kronstad J.W."/>
            <person name="Deangelis Y.M."/>
            <person name="Reeder N.L."/>
            <person name="Johnstone K.R."/>
            <person name="Leland M."/>
            <person name="Fieno A.M."/>
            <person name="Begley W.M."/>
            <person name="Sun Y."/>
            <person name="Lacey M.P."/>
            <person name="Chaudhary T."/>
            <person name="Keough T."/>
            <person name="Chu L."/>
            <person name="Sears R."/>
            <person name="Yuan B."/>
            <person name="Dawson T.L.Jr."/>
        </authorList>
    </citation>
    <scope>NUCLEOTIDE SEQUENCE [LARGE SCALE GENOMIC DNA]</scope>
    <source>
        <strain evidence="4">ATCC MYA-4612 / CBS 7966</strain>
    </source>
</reference>
<feature type="region of interest" description="Disordered" evidence="2">
    <location>
        <begin position="581"/>
        <end position="647"/>
    </location>
</feature>
<evidence type="ECO:0008006" key="5">
    <source>
        <dbReference type="Google" id="ProtNLM"/>
    </source>
</evidence>
<feature type="compositionally biased region" description="Low complexity" evidence="2">
    <location>
        <begin position="770"/>
        <end position="783"/>
    </location>
</feature>
<dbReference type="GeneID" id="5854522"/>
<dbReference type="AlphaFoldDB" id="A8Q4P8"/>
<dbReference type="InterPro" id="IPR043127">
    <property type="entry name" value="Sec-1-like_dom3a"/>
</dbReference>
<dbReference type="InterPro" id="IPR001619">
    <property type="entry name" value="Sec1-like"/>
</dbReference>
<dbReference type="Gene3D" id="3.40.50.1910">
    <property type="match status" value="2"/>
</dbReference>
<feature type="region of interest" description="Disordered" evidence="2">
    <location>
        <begin position="720"/>
        <end position="749"/>
    </location>
</feature>
<dbReference type="Gene3D" id="1.25.40.60">
    <property type="match status" value="1"/>
</dbReference>
<feature type="compositionally biased region" description="Low complexity" evidence="2">
    <location>
        <begin position="610"/>
        <end position="628"/>
    </location>
</feature>
<dbReference type="InterPro" id="IPR027482">
    <property type="entry name" value="Sec1-like_dom2"/>
</dbReference>
<evidence type="ECO:0000313" key="3">
    <source>
        <dbReference type="EMBL" id="EDP43003.1"/>
    </source>
</evidence>
<dbReference type="KEGG" id="mgl:MGL_2599"/>
<evidence type="ECO:0000313" key="4">
    <source>
        <dbReference type="Proteomes" id="UP000008837"/>
    </source>
</evidence>
<feature type="region of interest" description="Disordered" evidence="2">
    <location>
        <begin position="767"/>
        <end position="875"/>
    </location>
</feature>
<dbReference type="OrthoDB" id="2228at2759"/>
<dbReference type="RefSeq" id="XP_001730217.1">
    <property type="nucleotide sequence ID" value="XM_001730165.1"/>
</dbReference>
<proteinExistence type="inferred from homology"/>
<evidence type="ECO:0000256" key="2">
    <source>
        <dbReference type="SAM" id="MobiDB-lite"/>
    </source>
</evidence>
<dbReference type="VEuPathDB" id="FungiDB:MGL_2599"/>
<feature type="compositionally biased region" description="Low complexity" evidence="2">
    <location>
        <begin position="820"/>
        <end position="848"/>
    </location>
</feature>
<dbReference type="SUPFAM" id="SSF56815">
    <property type="entry name" value="Sec1/munc18-like (SM) proteins"/>
    <property type="match status" value="1"/>
</dbReference>
<dbReference type="InParanoid" id="A8Q4P8"/>